<protein>
    <submittedName>
        <fullName evidence="1">Uncharacterized protein</fullName>
    </submittedName>
</protein>
<comment type="caution">
    <text evidence="1">The sequence shown here is derived from an EMBL/GenBank/DDBJ whole genome shotgun (WGS) entry which is preliminary data.</text>
</comment>
<evidence type="ECO:0000313" key="2">
    <source>
        <dbReference type="Proteomes" id="UP000016424"/>
    </source>
</evidence>
<dbReference type="Proteomes" id="UP000016424">
    <property type="component" value="Unassembled WGS sequence"/>
</dbReference>
<organism evidence="1 2">
    <name type="scientific">Geobacillus kaustophilus GBlys</name>
    <dbReference type="NCBI Taxonomy" id="1337888"/>
    <lineage>
        <taxon>Bacteria</taxon>
        <taxon>Bacillati</taxon>
        <taxon>Bacillota</taxon>
        <taxon>Bacilli</taxon>
        <taxon>Bacillales</taxon>
        <taxon>Anoxybacillaceae</taxon>
        <taxon>Geobacillus</taxon>
        <taxon>Geobacillus thermoleovorans group</taxon>
    </lineage>
</organism>
<dbReference type="AlphaFoldDB" id="U2WQ21"/>
<reference evidence="2" key="1">
    <citation type="journal article" date="2013" name="Genome">
        <title>Draft Genome Sequence of Geobacillus kaustophilus GBlys, a Lysogenic Strain with Bacteriophage phiOH2.</title>
        <authorList>
            <person name="Doi K."/>
            <person name="Mori K."/>
            <person name="Martono H."/>
            <person name="Nagayoshi Y."/>
            <person name="Fujino Y."/>
            <person name="Tashiro K."/>
            <person name="Kuhara S."/>
            <person name="Ohshima T."/>
        </authorList>
    </citation>
    <scope>NUCLEOTIDE SEQUENCE [LARGE SCALE GENOMIC DNA]</scope>
    <source>
        <strain evidence="2">GBlys</strain>
    </source>
</reference>
<accession>U2WQ21</accession>
<sequence length="42" mass="4967">MFQPWNDGWIAMLVFDPVIQGFELIFRKNYQPYSAQANGFLL</sequence>
<evidence type="ECO:0000313" key="1">
    <source>
        <dbReference type="EMBL" id="GAD12841.1"/>
    </source>
</evidence>
<name>U2WQ21_GEOKU</name>
<proteinExistence type="predicted"/>
<gene>
    <name evidence="1" type="ORF">GBL_1058</name>
</gene>
<dbReference type="EMBL" id="BASG01000006">
    <property type="protein sequence ID" value="GAD12841.1"/>
    <property type="molecule type" value="Genomic_DNA"/>
</dbReference>